<accession>A0A0C9S1E3</accession>
<evidence type="ECO:0000256" key="1">
    <source>
        <dbReference type="SAM" id="MobiDB-lite"/>
    </source>
</evidence>
<organism evidence="3">
    <name type="scientific">Fopius arisanus</name>
    <dbReference type="NCBI Taxonomy" id="64838"/>
    <lineage>
        <taxon>Eukaryota</taxon>
        <taxon>Metazoa</taxon>
        <taxon>Ecdysozoa</taxon>
        <taxon>Arthropoda</taxon>
        <taxon>Hexapoda</taxon>
        <taxon>Insecta</taxon>
        <taxon>Pterygota</taxon>
        <taxon>Neoptera</taxon>
        <taxon>Endopterygota</taxon>
        <taxon>Hymenoptera</taxon>
        <taxon>Apocrita</taxon>
        <taxon>Ichneumonoidea</taxon>
        <taxon>Braconidae</taxon>
        <taxon>Opiinae</taxon>
        <taxon>Fopius</taxon>
    </lineage>
</organism>
<dbReference type="AlphaFoldDB" id="A0A0C9S1E3"/>
<name>A0A0C9S1E3_9HYME</name>
<feature type="compositionally biased region" description="Acidic residues" evidence="1">
    <location>
        <begin position="460"/>
        <end position="490"/>
    </location>
</feature>
<feature type="region of interest" description="Disordered" evidence="1">
    <location>
        <begin position="332"/>
        <end position="542"/>
    </location>
</feature>
<feature type="compositionally biased region" description="Basic and acidic residues" evidence="1">
    <location>
        <begin position="107"/>
        <end position="124"/>
    </location>
</feature>
<gene>
    <name evidence="3" type="ORF">g.52520</name>
</gene>
<dbReference type="PANTHER" id="PTHR12366:SF29">
    <property type="entry name" value="ASPARTYL BETA-HYDROXYLASE, ISOFORM L"/>
    <property type="match status" value="1"/>
</dbReference>
<proteinExistence type="predicted"/>
<keyword evidence="2" id="KW-0472">Membrane</keyword>
<feature type="compositionally biased region" description="Acidic residues" evidence="1">
    <location>
        <begin position="414"/>
        <end position="441"/>
    </location>
</feature>
<feature type="compositionally biased region" description="Acidic residues" evidence="1">
    <location>
        <begin position="178"/>
        <end position="223"/>
    </location>
</feature>
<feature type="compositionally biased region" description="Polar residues" evidence="1">
    <location>
        <begin position="526"/>
        <end position="539"/>
    </location>
</feature>
<sequence>MSGDVQPRKRKEKRRKREDEDAGTPPPTLIGPSDHGDNVTIHIHKEGGTGGHWCAKIIFFVLLSVLVGLVGVIILESRGSTDVDTPVASSRWAMIFEGWVDDSLSLHDDHEESHDKGDHEAASHEEDEEHQEEQDDHGDDEEAEQADSEEEISNEGENEEEQEDEDSETGPPGVGEDNYYDDDEREEENDSGTLEEVDDDEAEREIEEDENEDEEDDEAEAELLDVSIEGVSTTAAVNKDDDEEDEENNDVSYEFVGIPGVNDIDDDSDEPLEEIEDDPEIDEMTEDSVDLGEDNEDEVEEEPSSVAVKFGVGVALVVAAHFVLVRRWSNADGELAGYNGEGPPDLSRRDTLISSIPLIPKEVRTETMQQERKNDSSNVSKNSPKDPEPQISSIPARVEVEVDTSESELHSGTEEDGNCDEDTEDEEQEEEDDIVEIDDTELVAKLEAKYGKIPTPSQSENEDDEELDDDDEEEEEEEDLSEEEDEEEQETDKQYDWKHVKAPKAHSGSQPAIKETRSSGPRGDQGKSTAGPQDITFDNASDFDELMIQEELENWLMRDFDN</sequence>
<evidence type="ECO:0000256" key="2">
    <source>
        <dbReference type="SAM" id="Phobius"/>
    </source>
</evidence>
<dbReference type="InterPro" id="IPR039038">
    <property type="entry name" value="ASPH"/>
</dbReference>
<protein>
    <submittedName>
        <fullName evidence="3">Uncharacterized protein</fullName>
    </submittedName>
</protein>
<feature type="compositionally biased region" description="Acidic residues" evidence="1">
    <location>
        <begin position="125"/>
        <end position="168"/>
    </location>
</feature>
<feature type="compositionally biased region" description="Acidic residues" evidence="1">
    <location>
        <begin position="263"/>
        <end position="303"/>
    </location>
</feature>
<feature type="region of interest" description="Disordered" evidence="1">
    <location>
        <begin position="1"/>
        <end position="37"/>
    </location>
</feature>
<dbReference type="EMBL" id="GBYB01014591">
    <property type="protein sequence ID" value="JAG84358.1"/>
    <property type="molecule type" value="Transcribed_RNA"/>
</dbReference>
<dbReference type="GO" id="GO:0062101">
    <property type="term" value="F:peptidyl-aspartic acid 3-dioxygenase activity"/>
    <property type="evidence" value="ECO:0007669"/>
    <property type="project" value="InterPro"/>
</dbReference>
<dbReference type="GO" id="GO:0005783">
    <property type="term" value="C:endoplasmic reticulum"/>
    <property type="evidence" value="ECO:0007669"/>
    <property type="project" value="TreeGrafter"/>
</dbReference>
<feature type="transmembrane region" description="Helical" evidence="2">
    <location>
        <begin position="53"/>
        <end position="75"/>
    </location>
</feature>
<keyword evidence="2" id="KW-1133">Transmembrane helix</keyword>
<feature type="compositionally biased region" description="Acidic residues" evidence="1">
    <location>
        <begin position="240"/>
        <end position="249"/>
    </location>
</feature>
<feature type="compositionally biased region" description="Basic and acidic residues" evidence="1">
    <location>
        <begin position="361"/>
        <end position="375"/>
    </location>
</feature>
<dbReference type="PANTHER" id="PTHR12366">
    <property type="entry name" value="ASPARTYL/ASPARAGINYL BETA-HYDROXYLASE"/>
    <property type="match status" value="1"/>
</dbReference>
<reference evidence="3" key="1">
    <citation type="submission" date="2015-01" db="EMBL/GenBank/DDBJ databases">
        <title>Transcriptome Assembly of Fopius arisanus.</title>
        <authorList>
            <person name="Geib S."/>
        </authorList>
    </citation>
    <scope>NUCLEOTIDE SEQUENCE</scope>
</reference>
<feature type="region of interest" description="Disordered" evidence="1">
    <location>
        <begin position="107"/>
        <end position="304"/>
    </location>
</feature>
<keyword evidence="2" id="KW-0812">Transmembrane</keyword>
<evidence type="ECO:0000313" key="3">
    <source>
        <dbReference type="EMBL" id="JAG84358.1"/>
    </source>
</evidence>